<sequence length="266" mass="30246">MEEQENKEVLVDDEMVLVKQLRQQQQQMIIAMKGHPGSGKSTLARKIASTLRFPLIDKDDVRDCTAEAEAAFPDLHHHYHHHHHQQGQKEEETQALMMKMMNELSYEVIWRIAETQLDLGLSVVIDSPLSRRSHLDRLLQLISSASSSSSSRSRVIRLVIIECRPQDEAEWYRRLENRGRAIAADAAAVHNNDDDDDDDHRRRTKASSSSHKPATWQELQNLILTYDGCWDYDVGDVPKLVLDTTAPGTVGVRNLVSPVLHFLSSV</sequence>
<dbReference type="AlphaFoldDB" id="A0A200PVB8"/>
<comment type="caution">
    <text evidence="2">The sequence shown here is derived from an EMBL/GenBank/DDBJ whole genome shotgun (WGS) entry which is preliminary data.</text>
</comment>
<dbReference type="OrthoDB" id="342190at2759"/>
<dbReference type="Gene3D" id="3.40.50.300">
    <property type="entry name" value="P-loop containing nucleotide triphosphate hydrolases"/>
    <property type="match status" value="1"/>
</dbReference>
<dbReference type="EMBL" id="MVGT01003961">
    <property type="protein sequence ID" value="OVA02167.1"/>
    <property type="molecule type" value="Genomic_DNA"/>
</dbReference>
<reference evidence="2 3" key="1">
    <citation type="journal article" date="2017" name="Mol. Plant">
        <title>The Genome of Medicinal Plant Macleaya cordata Provides New Insights into Benzylisoquinoline Alkaloids Metabolism.</title>
        <authorList>
            <person name="Liu X."/>
            <person name="Liu Y."/>
            <person name="Huang P."/>
            <person name="Ma Y."/>
            <person name="Qing Z."/>
            <person name="Tang Q."/>
            <person name="Cao H."/>
            <person name="Cheng P."/>
            <person name="Zheng Y."/>
            <person name="Yuan Z."/>
            <person name="Zhou Y."/>
            <person name="Liu J."/>
            <person name="Tang Z."/>
            <person name="Zhuo Y."/>
            <person name="Zhang Y."/>
            <person name="Yu L."/>
            <person name="Huang J."/>
            <person name="Yang P."/>
            <person name="Peng Q."/>
            <person name="Zhang J."/>
            <person name="Jiang W."/>
            <person name="Zhang Z."/>
            <person name="Lin K."/>
            <person name="Ro D.K."/>
            <person name="Chen X."/>
            <person name="Xiong X."/>
            <person name="Shang Y."/>
            <person name="Huang S."/>
            <person name="Zeng J."/>
        </authorList>
    </citation>
    <scope>NUCLEOTIDE SEQUENCE [LARGE SCALE GENOMIC DNA]</scope>
    <source>
        <strain evidence="3">cv. BLH2017</strain>
        <tissue evidence="2">Root</tissue>
    </source>
</reference>
<gene>
    <name evidence="2" type="ORF">BVC80_8795g10</name>
</gene>
<accession>A0A200PVB8</accession>
<dbReference type="OMA" id="WHKPSRW"/>
<dbReference type="Pfam" id="PF13671">
    <property type="entry name" value="AAA_33"/>
    <property type="match status" value="1"/>
</dbReference>
<dbReference type="InterPro" id="IPR027417">
    <property type="entry name" value="P-loop_NTPase"/>
</dbReference>
<feature type="region of interest" description="Disordered" evidence="1">
    <location>
        <begin position="186"/>
        <end position="212"/>
    </location>
</feature>
<proteinExistence type="predicted"/>
<dbReference type="PANTHER" id="PTHR37807:SF3">
    <property type="entry name" value="OS07G0160300 PROTEIN"/>
    <property type="match status" value="1"/>
</dbReference>
<protein>
    <recommendedName>
        <fullName evidence="4">P-loop containing nucleoside triphosphate hydrolase</fullName>
    </recommendedName>
</protein>
<evidence type="ECO:0000313" key="2">
    <source>
        <dbReference type="EMBL" id="OVA02167.1"/>
    </source>
</evidence>
<dbReference type="PANTHER" id="PTHR37807">
    <property type="entry name" value="OS07G0160300 PROTEIN"/>
    <property type="match status" value="1"/>
</dbReference>
<dbReference type="InParanoid" id="A0A200PVB8"/>
<organism evidence="2 3">
    <name type="scientific">Macleaya cordata</name>
    <name type="common">Five-seeded plume-poppy</name>
    <name type="synonym">Bocconia cordata</name>
    <dbReference type="NCBI Taxonomy" id="56857"/>
    <lineage>
        <taxon>Eukaryota</taxon>
        <taxon>Viridiplantae</taxon>
        <taxon>Streptophyta</taxon>
        <taxon>Embryophyta</taxon>
        <taxon>Tracheophyta</taxon>
        <taxon>Spermatophyta</taxon>
        <taxon>Magnoliopsida</taxon>
        <taxon>Ranunculales</taxon>
        <taxon>Papaveraceae</taxon>
        <taxon>Papaveroideae</taxon>
        <taxon>Macleaya</taxon>
    </lineage>
</organism>
<name>A0A200PVB8_MACCD</name>
<evidence type="ECO:0000256" key="1">
    <source>
        <dbReference type="SAM" id="MobiDB-lite"/>
    </source>
</evidence>
<evidence type="ECO:0000313" key="3">
    <source>
        <dbReference type="Proteomes" id="UP000195402"/>
    </source>
</evidence>
<evidence type="ECO:0008006" key="4">
    <source>
        <dbReference type="Google" id="ProtNLM"/>
    </source>
</evidence>
<dbReference type="Proteomes" id="UP000195402">
    <property type="component" value="Unassembled WGS sequence"/>
</dbReference>
<dbReference type="STRING" id="56857.A0A200PVB8"/>
<keyword evidence="3" id="KW-1185">Reference proteome</keyword>
<dbReference type="SUPFAM" id="SSF52540">
    <property type="entry name" value="P-loop containing nucleoside triphosphate hydrolases"/>
    <property type="match status" value="1"/>
</dbReference>